<feature type="transmembrane region" description="Helical" evidence="1">
    <location>
        <begin position="33"/>
        <end position="54"/>
    </location>
</feature>
<evidence type="ECO:0000256" key="1">
    <source>
        <dbReference type="SAM" id="Phobius"/>
    </source>
</evidence>
<gene>
    <name evidence="2" type="ORF">OCTVUL_1B023444</name>
</gene>
<keyword evidence="3" id="KW-1185">Reference proteome</keyword>
<keyword evidence="1" id="KW-0812">Transmembrane</keyword>
<keyword evidence="1" id="KW-1133">Transmembrane helix</keyword>
<name>A0AA36APU6_OCTVU</name>
<evidence type="ECO:0000313" key="2">
    <source>
        <dbReference type="EMBL" id="CAI9719919.1"/>
    </source>
</evidence>
<evidence type="ECO:0000313" key="3">
    <source>
        <dbReference type="Proteomes" id="UP001162480"/>
    </source>
</evidence>
<dbReference type="Proteomes" id="UP001162480">
    <property type="component" value="Chromosome 3"/>
</dbReference>
<reference evidence="2" key="1">
    <citation type="submission" date="2023-08" db="EMBL/GenBank/DDBJ databases">
        <authorList>
            <person name="Alioto T."/>
            <person name="Alioto T."/>
            <person name="Gomez Garrido J."/>
        </authorList>
    </citation>
    <scope>NUCLEOTIDE SEQUENCE</scope>
</reference>
<keyword evidence="1" id="KW-0472">Membrane</keyword>
<accession>A0AA36APU6</accession>
<dbReference type="EMBL" id="OX597816">
    <property type="protein sequence ID" value="CAI9719919.1"/>
    <property type="molecule type" value="Genomic_DNA"/>
</dbReference>
<dbReference type="AlphaFoldDB" id="A0AA36APU6"/>
<organism evidence="2 3">
    <name type="scientific">Octopus vulgaris</name>
    <name type="common">Common octopus</name>
    <dbReference type="NCBI Taxonomy" id="6645"/>
    <lineage>
        <taxon>Eukaryota</taxon>
        <taxon>Metazoa</taxon>
        <taxon>Spiralia</taxon>
        <taxon>Lophotrochozoa</taxon>
        <taxon>Mollusca</taxon>
        <taxon>Cephalopoda</taxon>
        <taxon>Coleoidea</taxon>
        <taxon>Octopodiformes</taxon>
        <taxon>Octopoda</taxon>
        <taxon>Incirrata</taxon>
        <taxon>Octopodidae</taxon>
        <taxon>Octopus</taxon>
    </lineage>
</organism>
<proteinExistence type="predicted"/>
<sequence>MQKACLNIQALHYCDEAITASERKLISMKEGNFATISSSLTYIVAVLVLAYSIVDDDDVDWNNGEDSGDAMALINLLMDMVSKNVGLKTCDPTLMATS</sequence>
<protein>
    <submittedName>
        <fullName evidence="2">Uncharacterized protein</fullName>
    </submittedName>
</protein>